<sequence length="122" mass="13577">MIQHYPGIVIESYGLQDCKDTKIGSGMLRSVFGGESKRATSREMEIGFRNVTFMDEISTGLDSAAALDIIKLQRALARTFSKTIVIALLQPSLQVFELFDHVILLNQGHLTYQGPRESSPLF</sequence>
<dbReference type="SUPFAM" id="SSF52540">
    <property type="entry name" value="P-loop containing nucleoside triphosphate hydrolases"/>
    <property type="match status" value="1"/>
</dbReference>
<dbReference type="OrthoDB" id="123799at2759"/>
<dbReference type="AlphaFoldDB" id="A0A024GVN7"/>
<dbReference type="Gene3D" id="3.40.50.300">
    <property type="entry name" value="P-loop containing nucleotide triphosphate hydrolases"/>
    <property type="match status" value="1"/>
</dbReference>
<name>A0A024GVN7_9STRA</name>
<dbReference type="Proteomes" id="UP000053237">
    <property type="component" value="Unassembled WGS sequence"/>
</dbReference>
<dbReference type="InParanoid" id="A0A024GVN7"/>
<evidence type="ECO:0000256" key="1">
    <source>
        <dbReference type="ARBA" id="ARBA00022448"/>
    </source>
</evidence>
<dbReference type="InterPro" id="IPR027417">
    <property type="entry name" value="P-loop_NTPase"/>
</dbReference>
<evidence type="ECO:0008006" key="4">
    <source>
        <dbReference type="Google" id="ProtNLM"/>
    </source>
</evidence>
<gene>
    <name evidence="2" type="ORF">BN9_133620</name>
</gene>
<organism evidence="2 3">
    <name type="scientific">Albugo candida</name>
    <dbReference type="NCBI Taxonomy" id="65357"/>
    <lineage>
        <taxon>Eukaryota</taxon>
        <taxon>Sar</taxon>
        <taxon>Stramenopiles</taxon>
        <taxon>Oomycota</taxon>
        <taxon>Peronosporomycetes</taxon>
        <taxon>Albuginales</taxon>
        <taxon>Albuginaceae</taxon>
        <taxon>Albugo</taxon>
    </lineage>
</organism>
<reference evidence="2 3" key="1">
    <citation type="submission" date="2012-05" db="EMBL/GenBank/DDBJ databases">
        <title>Recombination and specialization in a pathogen metapopulation.</title>
        <authorList>
            <person name="Gardiner A."/>
            <person name="Kemen E."/>
            <person name="Schultz-Larsen T."/>
            <person name="MacLean D."/>
            <person name="Van Oosterhout C."/>
            <person name="Jones J.D.G."/>
        </authorList>
    </citation>
    <scope>NUCLEOTIDE SEQUENCE [LARGE SCALE GENOMIC DNA]</scope>
    <source>
        <strain evidence="2 3">Ac Nc2</strain>
    </source>
</reference>
<dbReference type="PANTHER" id="PTHR19241">
    <property type="entry name" value="ATP-BINDING CASSETTE TRANSPORTER"/>
    <property type="match status" value="1"/>
</dbReference>
<evidence type="ECO:0000313" key="3">
    <source>
        <dbReference type="Proteomes" id="UP000053237"/>
    </source>
</evidence>
<accession>A0A024GVN7</accession>
<protein>
    <recommendedName>
        <fullName evidence="4">ABC transporter family G domain-containing protein</fullName>
    </recommendedName>
</protein>
<keyword evidence="3" id="KW-1185">Reference proteome</keyword>
<dbReference type="STRING" id="65357.A0A024GVN7"/>
<keyword evidence="1" id="KW-0813">Transport</keyword>
<evidence type="ECO:0000313" key="2">
    <source>
        <dbReference type="EMBL" id="CCI50886.1"/>
    </source>
</evidence>
<comment type="caution">
    <text evidence="2">The sequence shown here is derived from an EMBL/GenBank/DDBJ whole genome shotgun (WGS) entry which is preliminary data.</text>
</comment>
<proteinExistence type="predicted"/>
<dbReference type="EMBL" id="CAIX01001732">
    <property type="protein sequence ID" value="CCI50886.1"/>
    <property type="molecule type" value="Genomic_DNA"/>
</dbReference>